<feature type="region of interest" description="Disordered" evidence="1">
    <location>
        <begin position="209"/>
        <end position="228"/>
    </location>
</feature>
<organism evidence="3 4">
    <name type="scientific">Alicyclobacillus macrosporangiidus</name>
    <dbReference type="NCBI Taxonomy" id="392015"/>
    <lineage>
        <taxon>Bacteria</taxon>
        <taxon>Bacillati</taxon>
        <taxon>Bacillota</taxon>
        <taxon>Bacilli</taxon>
        <taxon>Bacillales</taxon>
        <taxon>Alicyclobacillaceae</taxon>
        <taxon>Alicyclobacillus</taxon>
    </lineage>
</organism>
<evidence type="ECO:0000256" key="2">
    <source>
        <dbReference type="SAM" id="Phobius"/>
    </source>
</evidence>
<keyword evidence="2" id="KW-1133">Transmembrane helix</keyword>
<dbReference type="AlphaFoldDB" id="A0A1I7KWE1"/>
<keyword evidence="4" id="KW-1185">Reference proteome</keyword>
<dbReference type="Gene3D" id="1.20.1250.20">
    <property type="entry name" value="MFS general substrate transporter like domains"/>
    <property type="match status" value="2"/>
</dbReference>
<protein>
    <recommendedName>
        <fullName evidence="5">Major Facilitator Superfamily protein</fullName>
    </recommendedName>
</protein>
<dbReference type="RefSeq" id="WP_074955077.1">
    <property type="nucleotide sequence ID" value="NZ_FPBV01000020.1"/>
</dbReference>
<dbReference type="SUPFAM" id="SSF103473">
    <property type="entry name" value="MFS general substrate transporter"/>
    <property type="match status" value="1"/>
</dbReference>
<feature type="transmembrane region" description="Helical" evidence="2">
    <location>
        <begin position="345"/>
        <end position="364"/>
    </location>
</feature>
<feature type="transmembrane region" description="Helical" evidence="2">
    <location>
        <begin position="179"/>
        <end position="202"/>
    </location>
</feature>
<feature type="transmembrane region" description="Helical" evidence="2">
    <location>
        <begin position="46"/>
        <end position="66"/>
    </location>
</feature>
<keyword evidence="2" id="KW-0812">Transmembrane</keyword>
<name>A0A1I7KWE1_9BACL</name>
<feature type="transmembrane region" description="Helical" evidence="2">
    <location>
        <begin position="437"/>
        <end position="457"/>
    </location>
</feature>
<sequence>MNWIRVGFGGHRTVRLLQCVALLHSICQGISVVDVSLYLQSLGWNGLAIGGVLAVSGVFRSLWTVFSGDLTQYLGAKRFIMSFHLLSGAAALVLSVTANPVAICCATSLAGFGRGHSGSGGPTSPIERAWLRAYTRQRDARATSVIFGMNAALGYLGMCIGSLIAALPSGLKVWFSGAIAYRPVFVVVAVLSFACSWIIHLASGGERKQRRSVQPSSDHDGADVTGRRSNNRGACSNLLVVALIVIVVTVTTSHWNRWFPRAERIGPLVPVLAVLILFVGKLSYRYAVLAWHLSKGQSISRRDTSSGQQAHAPNPLVNPINSVAVALSSTMTSYWFSARFHANEALIGLVISLSYLATGVMAVVHTHLSNRLGQVKSLVVTQLYGALLVLALPFAPWFWLAAVLNAACMSLNLGSRGSRSLVLTARPRQPRSWQQRVTSVLVLTLTTGAWPVAFGHMLDEGEYILPFSIAASVQFLSALWLREIR</sequence>
<dbReference type="Proteomes" id="UP000183508">
    <property type="component" value="Unassembled WGS sequence"/>
</dbReference>
<dbReference type="STRING" id="392015.SAMN05421543_12018"/>
<proteinExistence type="predicted"/>
<feature type="transmembrane region" description="Helical" evidence="2">
    <location>
        <begin position="268"/>
        <end position="293"/>
    </location>
</feature>
<dbReference type="PANTHER" id="PTHR23520:SF5">
    <property type="entry name" value="TRANSPORTER, PUTATIVE (AFU_ORTHOLOGUE AFUA_3G04000)-RELATED"/>
    <property type="match status" value="1"/>
</dbReference>
<evidence type="ECO:0000313" key="4">
    <source>
        <dbReference type="Proteomes" id="UP000183508"/>
    </source>
</evidence>
<reference evidence="4" key="1">
    <citation type="submission" date="2016-10" db="EMBL/GenBank/DDBJ databases">
        <authorList>
            <person name="Varghese N."/>
        </authorList>
    </citation>
    <scope>NUCLEOTIDE SEQUENCE [LARGE SCALE GENOMIC DNA]</scope>
    <source>
        <strain evidence="4">DSM 17980</strain>
    </source>
</reference>
<feature type="transmembrane region" description="Helical" evidence="2">
    <location>
        <begin position="463"/>
        <end position="481"/>
    </location>
</feature>
<feature type="transmembrane region" description="Helical" evidence="2">
    <location>
        <begin position="384"/>
        <end position="411"/>
    </location>
</feature>
<evidence type="ECO:0000313" key="3">
    <source>
        <dbReference type="EMBL" id="SFV01636.1"/>
    </source>
</evidence>
<accession>A0A1I7KWE1</accession>
<feature type="transmembrane region" description="Helical" evidence="2">
    <location>
        <begin position="237"/>
        <end position="256"/>
    </location>
</feature>
<feature type="compositionally biased region" description="Basic and acidic residues" evidence="1">
    <location>
        <begin position="217"/>
        <end position="226"/>
    </location>
</feature>
<gene>
    <name evidence="3" type="ORF">SAMN05421543_12018</name>
</gene>
<feature type="transmembrane region" description="Helical" evidence="2">
    <location>
        <begin position="86"/>
        <end position="112"/>
    </location>
</feature>
<dbReference type="InterPro" id="IPR036259">
    <property type="entry name" value="MFS_trans_sf"/>
</dbReference>
<feature type="transmembrane region" description="Helical" evidence="2">
    <location>
        <begin position="145"/>
        <end position="167"/>
    </location>
</feature>
<evidence type="ECO:0000256" key="1">
    <source>
        <dbReference type="SAM" id="MobiDB-lite"/>
    </source>
</evidence>
<keyword evidence="2" id="KW-0472">Membrane</keyword>
<dbReference type="PANTHER" id="PTHR23520">
    <property type="entry name" value="TRANSPORTER, PUTATIVE (AFU_ORTHOLOGUE AFUA_3G04000)-RELATED"/>
    <property type="match status" value="1"/>
</dbReference>
<evidence type="ECO:0008006" key="5">
    <source>
        <dbReference type="Google" id="ProtNLM"/>
    </source>
</evidence>
<dbReference type="EMBL" id="FPBV01000020">
    <property type="protein sequence ID" value="SFV01636.1"/>
    <property type="molecule type" value="Genomic_DNA"/>
</dbReference>
<dbReference type="OrthoDB" id="9810492at2"/>